<dbReference type="RefSeq" id="WP_227352168.1">
    <property type="nucleotide sequence ID" value="NZ_JAJDKX010000023.1"/>
</dbReference>
<accession>A0AAP2XTV3</accession>
<sequence>MNSQIEQFLEKAITAKNNLEANEYLRSAMNLVYNEKIMTNQEKIIILNKINCIALSRRLPT</sequence>
<reference evidence="1" key="1">
    <citation type="submission" date="2022-06" db="EMBL/GenBank/DDBJ databases">
        <title>Isolation of gut microbiota from human fecal samples.</title>
        <authorList>
            <person name="Pamer E.G."/>
            <person name="Barat B."/>
            <person name="Waligurski E."/>
            <person name="Medina S."/>
            <person name="Paddock L."/>
            <person name="Mostad J."/>
        </authorList>
    </citation>
    <scope>NUCLEOTIDE SEQUENCE</scope>
    <source>
        <strain evidence="1">DFI.6.24</strain>
    </source>
</reference>
<evidence type="ECO:0000313" key="2">
    <source>
        <dbReference type="Proteomes" id="UP001204814"/>
    </source>
</evidence>
<dbReference type="EMBL" id="JANGBO010000021">
    <property type="protein sequence ID" value="MCQ5062880.1"/>
    <property type="molecule type" value="Genomic_DNA"/>
</dbReference>
<dbReference type="AlphaFoldDB" id="A0AAP2XTV3"/>
<organism evidence="1 2">
    <name type="scientific">Faecalibacillus intestinalis</name>
    <dbReference type="NCBI Taxonomy" id="1982626"/>
    <lineage>
        <taxon>Bacteria</taxon>
        <taxon>Bacillati</taxon>
        <taxon>Bacillota</taxon>
        <taxon>Erysipelotrichia</taxon>
        <taxon>Erysipelotrichales</taxon>
        <taxon>Coprobacillaceae</taxon>
        <taxon>Faecalibacillus</taxon>
    </lineage>
</organism>
<proteinExistence type="predicted"/>
<name>A0AAP2XTV3_9FIRM</name>
<dbReference type="Proteomes" id="UP001204814">
    <property type="component" value="Unassembled WGS sequence"/>
</dbReference>
<protein>
    <submittedName>
        <fullName evidence="1">Uncharacterized protein</fullName>
    </submittedName>
</protein>
<comment type="caution">
    <text evidence="1">The sequence shown here is derived from an EMBL/GenBank/DDBJ whole genome shotgun (WGS) entry which is preliminary data.</text>
</comment>
<gene>
    <name evidence="1" type="ORF">NE542_13745</name>
</gene>
<evidence type="ECO:0000313" key="1">
    <source>
        <dbReference type="EMBL" id="MCQ5062880.1"/>
    </source>
</evidence>